<dbReference type="EMBL" id="WNKT01000013">
    <property type="protein sequence ID" value="MTW21089.1"/>
    <property type="molecule type" value="Genomic_DNA"/>
</dbReference>
<protein>
    <recommendedName>
        <fullName evidence="3">HEPN domain-containing protein</fullName>
    </recommendedName>
</protein>
<name>A0A6N8EDW0_9GAMM</name>
<keyword evidence="2" id="KW-1185">Reference proteome</keyword>
<reference evidence="1 2" key="1">
    <citation type="submission" date="2019-11" db="EMBL/GenBank/DDBJ databases">
        <title>Whole-genome sequence of the anaerobic purple sulfur bacterium Allochromatium palmeri DSM 15591.</title>
        <authorList>
            <person name="Kyndt J.A."/>
            <person name="Meyer T.E."/>
        </authorList>
    </citation>
    <scope>NUCLEOTIDE SEQUENCE [LARGE SCALE GENOMIC DNA]</scope>
    <source>
        <strain evidence="1 2">DSM 15591</strain>
    </source>
</reference>
<gene>
    <name evidence="1" type="ORF">GJ668_08245</name>
</gene>
<sequence length="134" mass="15257">MAYGTDLPASARRHLEAAHVLYDTGKRRDVAGYLYGIAAECAVKAMMAEAGLRPLAKDKRREDPFYAHFPELKTLLRDSQLGRTAMPLRKFIDSSNFMGQWDTDMRYCKGDDIDRNWVERWREQAKDAVGAIGT</sequence>
<evidence type="ECO:0000313" key="1">
    <source>
        <dbReference type="EMBL" id="MTW21089.1"/>
    </source>
</evidence>
<evidence type="ECO:0008006" key="3">
    <source>
        <dbReference type="Google" id="ProtNLM"/>
    </source>
</evidence>
<accession>A0A6N8EDW0</accession>
<dbReference type="OrthoDB" id="7305014at2"/>
<proteinExistence type="predicted"/>
<organism evidence="1 2">
    <name type="scientific">Allochromatium palmeri</name>
    <dbReference type="NCBI Taxonomy" id="231048"/>
    <lineage>
        <taxon>Bacteria</taxon>
        <taxon>Pseudomonadati</taxon>
        <taxon>Pseudomonadota</taxon>
        <taxon>Gammaproteobacteria</taxon>
        <taxon>Chromatiales</taxon>
        <taxon>Chromatiaceae</taxon>
        <taxon>Allochromatium</taxon>
    </lineage>
</organism>
<comment type="caution">
    <text evidence="1">The sequence shown here is derived from an EMBL/GenBank/DDBJ whole genome shotgun (WGS) entry which is preliminary data.</text>
</comment>
<evidence type="ECO:0000313" key="2">
    <source>
        <dbReference type="Proteomes" id="UP000434044"/>
    </source>
</evidence>
<dbReference type="AlphaFoldDB" id="A0A6N8EDW0"/>
<dbReference type="Proteomes" id="UP000434044">
    <property type="component" value="Unassembled WGS sequence"/>
</dbReference>
<dbReference type="RefSeq" id="WP_155449681.1">
    <property type="nucleotide sequence ID" value="NZ_WNKT01000013.1"/>
</dbReference>